<sequence>MASLNLHRVYIPTNARNNHYILAEFKPDDSFYSHFDDLESAYQRLARKLFALCDEYELYNVQLIVNDKLPVVRYHEEAYSLQTDKQILFFYNPKYHEAHKIYQDEGHKARKIRLLFLATGDELRANAAAFHSKVKRTLDALQTQYEKENMRFKVRDHQHLTYDIFSKIKGHRETYGYKLRSLYPRYQARNCSLPEAHSEITYVTFSVPITRAIKTEYQHLLRPGDYSGFYRHIEDKLLTTCTQLQLSHVGFVADGRMPIIRNSQIDKSAHNRELQKLSFDTSLADGQTHTIWDAQHLCDVMHFVIVASDADNKDAGYGKFMNNVETMVRRFITQLPINPEKQDVTMRFFQHISYTY</sequence>
<dbReference type="AlphaFoldDB" id="A0A0C1QBF0"/>
<reference evidence="1 2" key="1">
    <citation type="submission" date="2014-12" db="EMBL/GenBank/DDBJ databases">
        <title>Draft Genome Sequence of Pseudoalteromonas luteoviolacea HI1.</title>
        <authorList>
            <person name="Asahina A.Y."/>
            <person name="Hadfield M.G."/>
        </authorList>
    </citation>
    <scope>NUCLEOTIDE SEQUENCE [LARGE SCALE GENOMIC DNA]</scope>
    <source>
        <strain evidence="1 2">HI1</strain>
    </source>
</reference>
<dbReference type="Pfam" id="PF11281">
    <property type="entry name" value="DUF3083"/>
    <property type="match status" value="1"/>
</dbReference>
<evidence type="ECO:0000313" key="1">
    <source>
        <dbReference type="EMBL" id="KID56735.1"/>
    </source>
</evidence>
<evidence type="ECO:0000313" key="2">
    <source>
        <dbReference type="Proteomes" id="UP000031327"/>
    </source>
</evidence>
<protein>
    <recommendedName>
        <fullName evidence="3">DUF3083 family protein</fullName>
    </recommendedName>
</protein>
<dbReference type="Proteomes" id="UP000031327">
    <property type="component" value="Unassembled WGS sequence"/>
</dbReference>
<gene>
    <name evidence="1" type="ORF">JF50_12545</name>
</gene>
<dbReference type="EMBL" id="JWIC01000006">
    <property type="protein sequence ID" value="KID56735.1"/>
    <property type="molecule type" value="Genomic_DNA"/>
</dbReference>
<proteinExistence type="predicted"/>
<name>A0A0C1QBF0_9GAMM</name>
<dbReference type="RefSeq" id="WP_039609801.1">
    <property type="nucleotide sequence ID" value="NZ_JWIC01000006.1"/>
</dbReference>
<evidence type="ECO:0008006" key="3">
    <source>
        <dbReference type="Google" id="ProtNLM"/>
    </source>
</evidence>
<organism evidence="1 2">
    <name type="scientific">Pseudoalteromonas luteoviolacea</name>
    <dbReference type="NCBI Taxonomy" id="43657"/>
    <lineage>
        <taxon>Bacteria</taxon>
        <taxon>Pseudomonadati</taxon>
        <taxon>Pseudomonadota</taxon>
        <taxon>Gammaproteobacteria</taxon>
        <taxon>Alteromonadales</taxon>
        <taxon>Pseudoalteromonadaceae</taxon>
        <taxon>Pseudoalteromonas</taxon>
    </lineage>
</organism>
<comment type="caution">
    <text evidence="1">The sequence shown here is derived from an EMBL/GenBank/DDBJ whole genome shotgun (WGS) entry which is preliminary data.</text>
</comment>
<dbReference type="InterPro" id="IPR021433">
    <property type="entry name" value="DUF3083"/>
</dbReference>
<dbReference type="OrthoDB" id="6288569at2"/>
<accession>A0A0C1QBF0</accession>